<gene>
    <name evidence="14" type="ORF">AB2U05_36880</name>
</gene>
<reference evidence="14" key="1">
    <citation type="submission" date="2024-07" db="EMBL/GenBank/DDBJ databases">
        <authorList>
            <person name="Yu S.T."/>
        </authorList>
    </citation>
    <scope>NUCLEOTIDE SEQUENCE</scope>
    <source>
        <strain evidence="14">Y1</strain>
    </source>
</reference>
<evidence type="ECO:0000313" key="14">
    <source>
        <dbReference type="EMBL" id="XDQ83686.1"/>
    </source>
</evidence>
<organism evidence="14">
    <name type="scientific">Streptomyces sp. Y1</name>
    <dbReference type="NCBI Taxonomy" id="3238634"/>
    <lineage>
        <taxon>Bacteria</taxon>
        <taxon>Bacillati</taxon>
        <taxon>Actinomycetota</taxon>
        <taxon>Actinomycetes</taxon>
        <taxon>Kitasatosporales</taxon>
        <taxon>Streptomycetaceae</taxon>
        <taxon>Streptomyces</taxon>
    </lineage>
</organism>
<name>A0AB39TWX5_9ACTN</name>
<evidence type="ECO:0000256" key="12">
    <source>
        <dbReference type="SAM" id="SignalP"/>
    </source>
</evidence>
<dbReference type="SUPFAM" id="SSF51445">
    <property type="entry name" value="(Trans)glycosidases"/>
    <property type="match status" value="1"/>
</dbReference>
<evidence type="ECO:0000256" key="5">
    <source>
        <dbReference type="ARBA" id="ARBA00022801"/>
    </source>
</evidence>
<dbReference type="EC" id="3.2.1.22" evidence="11"/>
<dbReference type="Pfam" id="PF17801">
    <property type="entry name" value="Melibiase_C"/>
    <property type="match status" value="1"/>
</dbReference>
<dbReference type="InterPro" id="IPR041233">
    <property type="entry name" value="Melibiase_C"/>
</dbReference>
<keyword evidence="9 11" id="KW-0326">Glycosidase</keyword>
<dbReference type="EMBL" id="CP163445">
    <property type="protein sequence ID" value="XDQ83686.1"/>
    <property type="molecule type" value="Genomic_DNA"/>
</dbReference>
<keyword evidence="4 12" id="KW-0732">Signal</keyword>
<keyword evidence="3" id="KW-0964">Secreted</keyword>
<keyword evidence="7" id="KW-0325">Glycoprotein</keyword>
<keyword evidence="10" id="KW-0624">Polysaccharide degradation</keyword>
<evidence type="ECO:0000256" key="9">
    <source>
        <dbReference type="ARBA" id="ARBA00023295"/>
    </source>
</evidence>
<evidence type="ECO:0000256" key="6">
    <source>
        <dbReference type="ARBA" id="ARBA00023157"/>
    </source>
</evidence>
<protein>
    <recommendedName>
        <fullName evidence="11">Alpha-galactosidase</fullName>
        <ecNumber evidence="11">3.2.1.22</ecNumber>
    </recommendedName>
    <alternativeName>
        <fullName evidence="11">Melibiase</fullName>
    </alternativeName>
</protein>
<dbReference type="Gene3D" id="2.60.40.1180">
    <property type="entry name" value="Golgi alpha-mannosidase II"/>
    <property type="match status" value="1"/>
</dbReference>
<dbReference type="InterPro" id="IPR002241">
    <property type="entry name" value="Glyco_hydro_27"/>
</dbReference>
<dbReference type="RefSeq" id="WP_369185758.1">
    <property type="nucleotide sequence ID" value="NZ_CP163445.1"/>
</dbReference>
<evidence type="ECO:0000256" key="4">
    <source>
        <dbReference type="ARBA" id="ARBA00022729"/>
    </source>
</evidence>
<dbReference type="AlphaFoldDB" id="A0AB39TWX5"/>
<dbReference type="PRINTS" id="PR00740">
    <property type="entry name" value="GLHYDRLASE27"/>
</dbReference>
<dbReference type="InterPro" id="IPR013780">
    <property type="entry name" value="Glyco_hydro_b"/>
</dbReference>
<comment type="similarity">
    <text evidence="2 11">Belongs to the glycosyl hydrolase 27 family.</text>
</comment>
<dbReference type="GO" id="GO:0000272">
    <property type="term" value="P:polysaccharide catabolic process"/>
    <property type="evidence" value="ECO:0007669"/>
    <property type="project" value="UniProtKB-KW"/>
</dbReference>
<evidence type="ECO:0000259" key="13">
    <source>
        <dbReference type="Pfam" id="PF17801"/>
    </source>
</evidence>
<feature type="domain" description="Alpha galactosidase C-terminal" evidence="13">
    <location>
        <begin position="355"/>
        <end position="429"/>
    </location>
</feature>
<dbReference type="FunFam" id="3.20.20.70:FF:000197">
    <property type="entry name" value="Alpha-galactosidase"/>
    <property type="match status" value="1"/>
</dbReference>
<keyword evidence="5 11" id="KW-0378">Hydrolase</keyword>
<evidence type="ECO:0000256" key="10">
    <source>
        <dbReference type="ARBA" id="ARBA00023326"/>
    </source>
</evidence>
<feature type="chain" id="PRO_5044272631" description="Alpha-galactosidase" evidence="12">
    <location>
        <begin position="22"/>
        <end position="433"/>
    </location>
</feature>
<keyword evidence="6 11" id="KW-1015">Disulfide bond</keyword>
<comment type="subcellular location">
    <subcellularLocation>
        <location evidence="1">Secreted</location>
    </subcellularLocation>
</comment>
<accession>A0AB39TWX5</accession>
<dbReference type="InterPro" id="IPR013785">
    <property type="entry name" value="Aldolase_TIM"/>
</dbReference>
<dbReference type="CDD" id="cd14792">
    <property type="entry name" value="GH27"/>
    <property type="match status" value="1"/>
</dbReference>
<proteinExistence type="inferred from homology"/>
<dbReference type="PANTHER" id="PTHR11452:SF75">
    <property type="entry name" value="ALPHA-GALACTOSIDASE MEL1"/>
    <property type="match status" value="1"/>
</dbReference>
<dbReference type="FunFam" id="2.60.40.1180:FF:000008">
    <property type="entry name" value="Alpha-galactosidase"/>
    <property type="match status" value="1"/>
</dbReference>
<keyword evidence="8" id="KW-0119">Carbohydrate metabolism</keyword>
<sequence>MRKPWAAALAAVLSVAGFAVAPAAGAPATAPAVATATAPGGAPAVATAAAPGGVPGGVPGAAWAGVPGAASGGAELAPTPPMGWNDWNAFGCDVDEQLVEQTVDAIGDTGLKGAGYRYVNIDDCWMSRERAADGSLVPDPVKFPHGIAGVAEYVHARGLKLGIYESAGAETCEHFPGSLGHERQDAASFAAWGVDYLKYDSCPGSQPIPARQRYEAMGEALAATGRPIVFSLCNWGDQDVVSWGAEVGQLWRTTADIDPSYRRMVEIFHVNALLADHARPGAWNDPDALEVGNGMTADEERAHFSLWAAMAAPLLAGTDLRTATPRTLAVLRNTEVIAVDQDPLGKQGRPVGALGGLDVLAKPLSDGSVAVTLFNEGAEAAVISTTASAVGLPEAGSYTVRDLWEHTTGATSGTISATVAAHGAAMLRVARAG</sequence>
<dbReference type="Gene3D" id="3.20.20.70">
    <property type="entry name" value="Aldolase class I"/>
    <property type="match status" value="1"/>
</dbReference>
<evidence type="ECO:0000256" key="2">
    <source>
        <dbReference type="ARBA" id="ARBA00009743"/>
    </source>
</evidence>
<evidence type="ECO:0000256" key="7">
    <source>
        <dbReference type="ARBA" id="ARBA00023180"/>
    </source>
</evidence>
<dbReference type="GO" id="GO:0005576">
    <property type="term" value="C:extracellular region"/>
    <property type="evidence" value="ECO:0007669"/>
    <property type="project" value="UniProtKB-SubCell"/>
</dbReference>
<evidence type="ECO:0000256" key="1">
    <source>
        <dbReference type="ARBA" id="ARBA00004613"/>
    </source>
</evidence>
<evidence type="ECO:0000256" key="3">
    <source>
        <dbReference type="ARBA" id="ARBA00022525"/>
    </source>
</evidence>
<comment type="catalytic activity">
    <reaction evidence="11">
        <text>Hydrolysis of terminal, non-reducing alpha-D-galactose residues in alpha-D-galactosides, including galactose oligosaccharides, galactomannans and galactolipids.</text>
        <dbReference type="EC" id="3.2.1.22"/>
    </reaction>
</comment>
<evidence type="ECO:0000256" key="11">
    <source>
        <dbReference type="RuleBase" id="RU361168"/>
    </source>
</evidence>
<dbReference type="SUPFAM" id="SSF51011">
    <property type="entry name" value="Glycosyl hydrolase domain"/>
    <property type="match status" value="1"/>
</dbReference>
<dbReference type="PANTHER" id="PTHR11452">
    <property type="entry name" value="ALPHA-GALACTOSIDASE/ALPHA-N-ACETYLGALACTOSAMINIDASE"/>
    <property type="match status" value="1"/>
</dbReference>
<evidence type="ECO:0000256" key="8">
    <source>
        <dbReference type="ARBA" id="ARBA00023277"/>
    </source>
</evidence>
<dbReference type="Pfam" id="PF16499">
    <property type="entry name" value="Melibiase_2"/>
    <property type="match status" value="1"/>
</dbReference>
<feature type="signal peptide" evidence="12">
    <location>
        <begin position="1"/>
        <end position="21"/>
    </location>
</feature>
<dbReference type="GO" id="GO:0004557">
    <property type="term" value="F:alpha-galactosidase activity"/>
    <property type="evidence" value="ECO:0007669"/>
    <property type="project" value="UniProtKB-EC"/>
</dbReference>
<dbReference type="InterPro" id="IPR017853">
    <property type="entry name" value="GH"/>
</dbReference>